<dbReference type="PANTHER" id="PTHR43476:SF3">
    <property type="entry name" value="FAD-BINDING MONOOXYGENASE"/>
    <property type="match status" value="1"/>
</dbReference>
<accession>A0A378YIM6</accession>
<dbReference type="EMBL" id="CABPSO010000031">
    <property type="protein sequence ID" value="VVE74017.1"/>
    <property type="molecule type" value="Genomic_DNA"/>
</dbReference>
<dbReference type="Proteomes" id="UP000361468">
    <property type="component" value="Unassembled WGS sequence"/>
</dbReference>
<organism evidence="3 5">
    <name type="scientific">Pandoraea pnomenusa</name>
    <dbReference type="NCBI Taxonomy" id="93220"/>
    <lineage>
        <taxon>Bacteria</taxon>
        <taxon>Pseudomonadati</taxon>
        <taxon>Pseudomonadota</taxon>
        <taxon>Betaproteobacteria</taxon>
        <taxon>Burkholderiales</taxon>
        <taxon>Burkholderiaceae</taxon>
        <taxon>Pandoraea</taxon>
    </lineage>
</organism>
<dbReference type="PRINTS" id="PR00420">
    <property type="entry name" value="RNGMNOXGNASE"/>
</dbReference>
<dbReference type="Gene3D" id="3.40.30.120">
    <property type="match status" value="1"/>
</dbReference>
<dbReference type="SMR" id="A0A378YIM6"/>
<gene>
    <name evidence="3" type="primary">mhpA_1</name>
    <name evidence="3" type="ORF">NCTC13160_01536</name>
    <name evidence="4" type="ORF">PPN31119_04724</name>
</gene>
<dbReference type="RefSeq" id="WP_023594863.1">
    <property type="nucleotide sequence ID" value="NZ_CABPSO010000031.1"/>
</dbReference>
<proteinExistence type="predicted"/>
<evidence type="ECO:0000256" key="1">
    <source>
        <dbReference type="ARBA" id="ARBA00023002"/>
    </source>
</evidence>
<dbReference type="NCBIfam" id="NF004829">
    <property type="entry name" value="PRK06183.1-3"/>
    <property type="match status" value="1"/>
</dbReference>
<dbReference type="STRING" id="93220.A6P55_04965"/>
<dbReference type="GO" id="GO:0008688">
    <property type="term" value="F:3-(3-hydroxyphenyl)propionate hydroxylase activity"/>
    <property type="evidence" value="ECO:0007669"/>
    <property type="project" value="UniProtKB-EC"/>
</dbReference>
<evidence type="ECO:0000313" key="3">
    <source>
        <dbReference type="EMBL" id="SUA76688.1"/>
    </source>
</evidence>
<name>A0A378YIM6_9BURK</name>
<dbReference type="GO" id="GO:0071949">
    <property type="term" value="F:FAD binding"/>
    <property type="evidence" value="ECO:0007669"/>
    <property type="project" value="InterPro"/>
</dbReference>
<sequence length="500" mass="55096">MVDVVVIGLGPVGATLANLLGRAGISVVVLEREPAVYPLPRAVHFDAECMRVFDAIGVAPALAEHCRVSPGMKFVNADGKLLVDWQRPEGIGPQGWNSSYRFHQPDLERILRERLATHACVDVRLRSEVFALDEHADHVQVRYEDLSCGALREVRARYVIGADGARSLVRRMIGSEMVDLGLHERWLVFDALLKRDWNVLGEHSVQFCDPARPATYVRGVDNRRRWEIMLRPGEDAARFAQAENVWSMLKKWITPDDADLERAVVYTFHAVIAQRWRQGRLMLAGDAAHQTPPFLGQGMCAGIRDASNLAWKLVAILRHGASDALLDTYQQERYPHVSEFITLAVELGRIIQAVDQDAAARRDEMFANGPRRLQSLSPRLGASALLLQEAEGGAISRQPTLADGRRMDDAAGNDFLLLTRGGAFSAAQCEAARAAFPWPLRWIEDASESTRQWLDTLDADAVLIRPDRYVAGVARGGDALRNLTASVGAALGVAEAPVAA</sequence>
<dbReference type="AlphaFoldDB" id="A0A378YIM6"/>
<dbReference type="Pfam" id="PF01494">
    <property type="entry name" value="FAD_binding_3"/>
    <property type="match status" value="1"/>
</dbReference>
<keyword evidence="1 3" id="KW-0560">Oxidoreductase</keyword>
<dbReference type="GO" id="GO:0019622">
    <property type="term" value="P:3-(3-hydroxy)phenylpropionate catabolic process"/>
    <property type="evidence" value="ECO:0007669"/>
    <property type="project" value="TreeGrafter"/>
</dbReference>
<reference evidence="3 5" key="1">
    <citation type="submission" date="2018-06" db="EMBL/GenBank/DDBJ databases">
        <authorList>
            <consortium name="Pathogen Informatics"/>
            <person name="Doyle S."/>
        </authorList>
    </citation>
    <scope>NUCLEOTIDE SEQUENCE [LARGE SCALE GENOMIC DNA]</scope>
    <source>
        <strain evidence="3 5">NCTC13160</strain>
    </source>
</reference>
<evidence type="ECO:0000313" key="5">
    <source>
        <dbReference type="Proteomes" id="UP000254573"/>
    </source>
</evidence>
<feature type="domain" description="FAD-binding" evidence="2">
    <location>
        <begin position="2"/>
        <end position="341"/>
    </location>
</feature>
<evidence type="ECO:0000313" key="6">
    <source>
        <dbReference type="Proteomes" id="UP000361468"/>
    </source>
</evidence>
<dbReference type="PANTHER" id="PTHR43476">
    <property type="entry name" value="3-(3-HYDROXY-PHENYL)PROPIONATE/3-HYDROXYCINNAMIC ACID HYDROXYLASE"/>
    <property type="match status" value="1"/>
</dbReference>
<dbReference type="EMBL" id="UGSG01000001">
    <property type="protein sequence ID" value="SUA76688.1"/>
    <property type="molecule type" value="Genomic_DNA"/>
</dbReference>
<keyword evidence="6" id="KW-1185">Reference proteome</keyword>
<dbReference type="InterPro" id="IPR002938">
    <property type="entry name" value="FAD-bd"/>
</dbReference>
<dbReference type="InterPro" id="IPR036188">
    <property type="entry name" value="FAD/NAD-bd_sf"/>
</dbReference>
<dbReference type="Proteomes" id="UP000254573">
    <property type="component" value="Unassembled WGS sequence"/>
</dbReference>
<dbReference type="OrthoDB" id="3443359at2"/>
<dbReference type="Gene3D" id="3.50.50.60">
    <property type="entry name" value="FAD/NAD(P)-binding domain"/>
    <property type="match status" value="1"/>
</dbReference>
<dbReference type="InterPro" id="IPR050631">
    <property type="entry name" value="PheA/TfdB_FAD_monoxygenase"/>
</dbReference>
<dbReference type="KEGG" id="ppnm:LV28_07795"/>
<dbReference type="Gene3D" id="3.30.9.10">
    <property type="entry name" value="D-Amino Acid Oxidase, subunit A, domain 2"/>
    <property type="match status" value="1"/>
</dbReference>
<dbReference type="SUPFAM" id="SSF51905">
    <property type="entry name" value="FAD/NAD(P)-binding domain"/>
    <property type="match status" value="1"/>
</dbReference>
<dbReference type="EC" id="1.14.13.127" evidence="3"/>
<evidence type="ECO:0000259" key="2">
    <source>
        <dbReference type="Pfam" id="PF01494"/>
    </source>
</evidence>
<protein>
    <submittedName>
        <fullName evidence="3">3-(3-hydroxy-phenyl)propionate/3-hydroxycinnamic acid hydroxylase</fullName>
        <ecNumber evidence="3">1.14.13.127</ecNumber>
    </submittedName>
    <submittedName>
        <fullName evidence="4">3-(3-hydroxyphenyl)propionate hydroxylase</fullName>
    </submittedName>
</protein>
<reference evidence="4 6" key="2">
    <citation type="submission" date="2019-08" db="EMBL/GenBank/DDBJ databases">
        <authorList>
            <person name="Peeters C."/>
        </authorList>
    </citation>
    <scope>NUCLEOTIDE SEQUENCE [LARGE SCALE GENOMIC DNA]</scope>
    <source>
        <strain evidence="4 6">LMG 31119</strain>
    </source>
</reference>
<evidence type="ECO:0000313" key="4">
    <source>
        <dbReference type="EMBL" id="VVE74017.1"/>
    </source>
</evidence>